<evidence type="ECO:0000313" key="2">
    <source>
        <dbReference type="EMBL" id="CAG5095748.1"/>
    </source>
</evidence>
<dbReference type="EMBL" id="CAJNRD030001121">
    <property type="protein sequence ID" value="CAG5095748.1"/>
    <property type="molecule type" value="Genomic_DNA"/>
</dbReference>
<keyword evidence="1" id="KW-0732">Signal</keyword>
<evidence type="ECO:0000256" key="1">
    <source>
        <dbReference type="SAM" id="SignalP"/>
    </source>
</evidence>
<dbReference type="Proteomes" id="UP000786811">
    <property type="component" value="Unassembled WGS sequence"/>
</dbReference>
<gene>
    <name evidence="2" type="ORF">HICCMSTLAB_LOCUS7863</name>
</gene>
<name>A0A8J2MJL3_COTCN</name>
<feature type="signal peptide" evidence="1">
    <location>
        <begin position="1"/>
        <end position="20"/>
    </location>
</feature>
<dbReference type="OrthoDB" id="7643562at2759"/>
<feature type="chain" id="PRO_5035191202" evidence="1">
    <location>
        <begin position="21"/>
        <end position="131"/>
    </location>
</feature>
<comment type="caution">
    <text evidence="2">The sequence shown here is derived from an EMBL/GenBank/DDBJ whole genome shotgun (WGS) entry which is preliminary data.</text>
</comment>
<sequence length="131" mass="14147">MNKFIRIVIFTMIISSAVLGRKLELTGNCSCAAIQVSGLEPILEQSLQFNVACNEEGIDKCERLCIALVSAAKDKGPELICDKLKGHVSNLHVGLFTRICDANGWKFSGLKIPDPVCCHEGKPTQCGGTPE</sequence>
<organism evidence="2 3">
    <name type="scientific">Cotesia congregata</name>
    <name type="common">Parasitoid wasp</name>
    <name type="synonym">Apanteles congregatus</name>
    <dbReference type="NCBI Taxonomy" id="51543"/>
    <lineage>
        <taxon>Eukaryota</taxon>
        <taxon>Metazoa</taxon>
        <taxon>Ecdysozoa</taxon>
        <taxon>Arthropoda</taxon>
        <taxon>Hexapoda</taxon>
        <taxon>Insecta</taxon>
        <taxon>Pterygota</taxon>
        <taxon>Neoptera</taxon>
        <taxon>Endopterygota</taxon>
        <taxon>Hymenoptera</taxon>
        <taxon>Apocrita</taxon>
        <taxon>Ichneumonoidea</taxon>
        <taxon>Braconidae</taxon>
        <taxon>Microgastrinae</taxon>
        <taxon>Cotesia</taxon>
    </lineage>
</organism>
<keyword evidence="3" id="KW-1185">Reference proteome</keyword>
<proteinExistence type="predicted"/>
<dbReference type="AlphaFoldDB" id="A0A8J2MJL3"/>
<accession>A0A8J2MJL3</accession>
<protein>
    <submittedName>
        <fullName evidence="2">Uncharacterized protein</fullName>
    </submittedName>
</protein>
<reference evidence="2" key="1">
    <citation type="submission" date="2021-04" db="EMBL/GenBank/DDBJ databases">
        <authorList>
            <person name="Chebbi M.A.C M."/>
        </authorList>
    </citation>
    <scope>NUCLEOTIDE SEQUENCE</scope>
</reference>
<evidence type="ECO:0000313" key="3">
    <source>
        <dbReference type="Proteomes" id="UP000786811"/>
    </source>
</evidence>